<dbReference type="SFLD" id="SFLDS00005">
    <property type="entry name" value="Isoprenoid_Synthase_Type_I"/>
    <property type="match status" value="1"/>
</dbReference>
<dbReference type="SFLD" id="SFLDG01021">
    <property type="entry name" value="Trichodiene_Synthase_Like"/>
    <property type="match status" value="1"/>
</dbReference>
<dbReference type="InterPro" id="IPR024652">
    <property type="entry name" value="Trichodiene_synth"/>
</dbReference>
<dbReference type="GO" id="GO:0016838">
    <property type="term" value="F:carbon-oxygen lyase activity, acting on phosphates"/>
    <property type="evidence" value="ECO:0007669"/>
    <property type="project" value="InterPro"/>
</dbReference>
<comment type="caution">
    <text evidence="3">The sequence shown here is derived from an EMBL/GenBank/DDBJ whole genome shotgun (WGS) entry which is preliminary data.</text>
</comment>
<comment type="similarity">
    <text evidence="1">Belongs to the trichodiene synthase family.</text>
</comment>
<dbReference type="InterPro" id="IPR008949">
    <property type="entry name" value="Isoprenoid_synthase_dom_sf"/>
</dbReference>
<evidence type="ECO:0000313" key="3">
    <source>
        <dbReference type="EMBL" id="KAF7770736.1"/>
    </source>
</evidence>
<accession>A0A8H7EZX1</accession>
<dbReference type="AlphaFoldDB" id="A0A8H7EZX1"/>
<sequence length="312" mass="35636">MGADGQFSNQPLSREALENGVRDVISDFLLKTNQTPKAPEQPDAPVFERECWAEADRRGYDMHYLSKHLPVGILISNATFFYHSFELKLYVAYYSGILLCVDDNYDTQSRVDGIARFMERYQRGERHPTDILNNLADLLAETGTYFDPVATNLIMCATFSFMNAMVIENITAGMKIPPQAKRYPDCLRQFSGISKAYAAFIFRPSVSAAQYIHALPELEDIINYVNDIASFYKEELAGEDENAVSLLAKLNNRSKLDQLRVLSDSVAESHRRTLEILKGRDDAERDYLLFWSGYIPFHLSTTRYRLMELGFN</sequence>
<dbReference type="EMBL" id="JABXXO010000009">
    <property type="protein sequence ID" value="KAF7770736.1"/>
    <property type="molecule type" value="Genomic_DNA"/>
</dbReference>
<evidence type="ECO:0000313" key="4">
    <source>
        <dbReference type="Proteomes" id="UP000629468"/>
    </source>
</evidence>
<evidence type="ECO:0000256" key="1">
    <source>
        <dbReference type="ARBA" id="ARBA00007946"/>
    </source>
</evidence>
<dbReference type="Gene3D" id="1.10.600.10">
    <property type="entry name" value="Farnesyl Diphosphate Synthase"/>
    <property type="match status" value="1"/>
</dbReference>
<evidence type="ECO:0000256" key="2">
    <source>
        <dbReference type="ARBA" id="ARBA00023239"/>
    </source>
</evidence>
<organism evidence="3 4">
    <name type="scientific">Agaricus bisporus var. burnettii</name>
    <dbReference type="NCBI Taxonomy" id="192524"/>
    <lineage>
        <taxon>Eukaryota</taxon>
        <taxon>Fungi</taxon>
        <taxon>Dikarya</taxon>
        <taxon>Basidiomycota</taxon>
        <taxon>Agaricomycotina</taxon>
        <taxon>Agaricomycetes</taxon>
        <taxon>Agaricomycetidae</taxon>
        <taxon>Agaricales</taxon>
        <taxon>Agaricineae</taxon>
        <taxon>Agaricaceae</taxon>
        <taxon>Agaricus</taxon>
    </lineage>
</organism>
<dbReference type="Proteomes" id="UP000629468">
    <property type="component" value="Unassembled WGS sequence"/>
</dbReference>
<evidence type="ECO:0008006" key="5">
    <source>
        <dbReference type="Google" id="ProtNLM"/>
    </source>
</evidence>
<gene>
    <name evidence="3" type="ORF">Agabi119p4_6710</name>
</gene>
<reference evidence="3 4" key="1">
    <citation type="journal article" name="Sci. Rep.">
        <title>Telomere-to-telomere assembled and centromere annotated genomes of the two main subspecies of the button mushroom Agaricus bisporus reveal especially polymorphic chromosome ends.</title>
        <authorList>
            <person name="Sonnenberg A.S.M."/>
            <person name="Sedaghat-Telgerd N."/>
            <person name="Lavrijssen B."/>
            <person name="Ohm R.A."/>
            <person name="Hendrickx P.M."/>
            <person name="Scholtmeijer K."/>
            <person name="Baars J.J.P."/>
            <person name="van Peer A."/>
        </authorList>
    </citation>
    <scope>NUCLEOTIDE SEQUENCE [LARGE SCALE GENOMIC DNA]</scope>
    <source>
        <strain evidence="3 4">H119_p4</strain>
    </source>
</reference>
<dbReference type="Pfam" id="PF06330">
    <property type="entry name" value="TRI5"/>
    <property type="match status" value="1"/>
</dbReference>
<protein>
    <recommendedName>
        <fullName evidence="5">Terpenoid synthase</fullName>
    </recommendedName>
</protein>
<name>A0A8H7EZX1_AGABI</name>
<proteinExistence type="inferred from homology"/>
<keyword evidence="2" id="KW-0456">Lyase</keyword>
<dbReference type="SUPFAM" id="SSF48576">
    <property type="entry name" value="Terpenoid synthases"/>
    <property type="match status" value="1"/>
</dbReference>